<dbReference type="RefSeq" id="WP_191783051.1">
    <property type="nucleotide sequence ID" value="NZ_JACSQV010000008.1"/>
</dbReference>
<reference evidence="3 4" key="1">
    <citation type="submission" date="2020-08" db="EMBL/GenBank/DDBJ databases">
        <title>A Genomic Blueprint of the Chicken Gut Microbiome.</title>
        <authorList>
            <person name="Gilroy R."/>
            <person name="Ravi A."/>
            <person name="Getino M."/>
            <person name="Pursley I."/>
            <person name="Horton D.L."/>
            <person name="Alikhan N.-F."/>
            <person name="Baker D."/>
            <person name="Gharbi K."/>
            <person name="Hall N."/>
            <person name="Watson M."/>
            <person name="Adriaenssens E.M."/>
            <person name="Foster-Nyarko E."/>
            <person name="Jarju S."/>
            <person name="Secka A."/>
            <person name="Antonio M."/>
            <person name="Oren A."/>
            <person name="Chaudhuri R."/>
            <person name="La Ragione R.M."/>
            <person name="Hildebrand F."/>
            <person name="Pallen M.J."/>
        </authorList>
    </citation>
    <scope>NUCLEOTIDE SEQUENCE [LARGE SCALE GENOMIC DNA]</scope>
    <source>
        <strain evidence="3 4">Sa3CUA2</strain>
    </source>
</reference>
<feature type="region of interest" description="Disordered" evidence="1">
    <location>
        <begin position="45"/>
        <end position="126"/>
    </location>
</feature>
<feature type="domain" description="Transcription factor zinc-finger" evidence="2">
    <location>
        <begin position="2"/>
        <end position="42"/>
    </location>
</feature>
<evidence type="ECO:0000259" key="2">
    <source>
        <dbReference type="Pfam" id="PF13453"/>
    </source>
</evidence>
<proteinExistence type="predicted"/>
<sequence length="126" mass="14070">MQCPVDQTQLVMTERQGVEIDYCPVCRGIWLDRGELDKIIDRAASTSPAAPGVDPRAVPGAAPAPPYGAPAYGTPEPRGYDAPGYDRPRYDSGRDDRGYDRGRDDRGHDGRKRKKKESWLEDLFDF</sequence>
<organism evidence="3 4">
    <name type="scientific">Cellulomonas avistercoris</name>
    <dbReference type="NCBI Taxonomy" id="2762242"/>
    <lineage>
        <taxon>Bacteria</taxon>
        <taxon>Bacillati</taxon>
        <taxon>Actinomycetota</taxon>
        <taxon>Actinomycetes</taxon>
        <taxon>Micrococcales</taxon>
        <taxon>Cellulomonadaceae</taxon>
        <taxon>Cellulomonas</taxon>
    </lineage>
</organism>
<protein>
    <submittedName>
        <fullName evidence="3">Zf-TFIIB domain-containing protein</fullName>
    </submittedName>
</protein>
<name>A0ABR8QE61_9CELL</name>
<dbReference type="InterPro" id="IPR027392">
    <property type="entry name" value="TF_Znf"/>
</dbReference>
<evidence type="ECO:0000256" key="1">
    <source>
        <dbReference type="SAM" id="MobiDB-lite"/>
    </source>
</evidence>
<accession>A0ABR8QE61</accession>
<keyword evidence="4" id="KW-1185">Reference proteome</keyword>
<gene>
    <name evidence="3" type="ORF">H9657_10290</name>
</gene>
<evidence type="ECO:0000313" key="3">
    <source>
        <dbReference type="EMBL" id="MBD7918661.1"/>
    </source>
</evidence>
<comment type="caution">
    <text evidence="3">The sequence shown here is derived from an EMBL/GenBank/DDBJ whole genome shotgun (WGS) entry which is preliminary data.</text>
</comment>
<evidence type="ECO:0000313" key="4">
    <source>
        <dbReference type="Proteomes" id="UP000604241"/>
    </source>
</evidence>
<dbReference type="EMBL" id="JACSQV010000008">
    <property type="protein sequence ID" value="MBD7918661.1"/>
    <property type="molecule type" value="Genomic_DNA"/>
</dbReference>
<feature type="compositionally biased region" description="Low complexity" evidence="1">
    <location>
        <begin position="48"/>
        <end position="61"/>
    </location>
</feature>
<dbReference type="Pfam" id="PF13453">
    <property type="entry name" value="Zn_ribbon_TFIIB"/>
    <property type="match status" value="1"/>
</dbReference>
<dbReference type="Proteomes" id="UP000604241">
    <property type="component" value="Unassembled WGS sequence"/>
</dbReference>
<feature type="compositionally biased region" description="Basic and acidic residues" evidence="1">
    <location>
        <begin position="84"/>
        <end position="108"/>
    </location>
</feature>